<comment type="caution">
    <text evidence="3">The sequence shown here is derived from an EMBL/GenBank/DDBJ whole genome shotgun (WGS) entry which is preliminary data.</text>
</comment>
<dbReference type="Proteomes" id="UP000639051">
    <property type="component" value="Unassembled WGS sequence"/>
</dbReference>
<accession>A0ABS1K0T8</accession>
<dbReference type="PANTHER" id="PTHR43540">
    <property type="entry name" value="PEROXYUREIDOACRYLATE/UREIDOACRYLATE AMIDOHYDROLASE-RELATED"/>
    <property type="match status" value="1"/>
</dbReference>
<evidence type="ECO:0000256" key="1">
    <source>
        <dbReference type="ARBA" id="ARBA00022801"/>
    </source>
</evidence>
<dbReference type="CDD" id="cd00431">
    <property type="entry name" value="cysteine_hydrolases"/>
    <property type="match status" value="1"/>
</dbReference>
<keyword evidence="1 3" id="KW-0378">Hydrolase</keyword>
<dbReference type="SUPFAM" id="SSF52499">
    <property type="entry name" value="Isochorismatase-like hydrolases"/>
    <property type="match status" value="1"/>
</dbReference>
<reference evidence="3 4" key="1">
    <citation type="submission" date="2021-01" db="EMBL/GenBank/DDBJ databases">
        <title>Genome public.</title>
        <authorList>
            <person name="Liu C."/>
            <person name="Sun Q."/>
        </authorList>
    </citation>
    <scope>NUCLEOTIDE SEQUENCE [LARGE SCALE GENOMIC DNA]</scope>
    <source>
        <strain evidence="3 4">JC656</strain>
    </source>
</reference>
<evidence type="ECO:0000259" key="2">
    <source>
        <dbReference type="Pfam" id="PF00857"/>
    </source>
</evidence>
<organism evidence="3 4">
    <name type="scientific">Sinomonas cellulolyticus</name>
    <dbReference type="NCBI Taxonomy" id="2801916"/>
    <lineage>
        <taxon>Bacteria</taxon>
        <taxon>Bacillati</taxon>
        <taxon>Actinomycetota</taxon>
        <taxon>Actinomycetes</taxon>
        <taxon>Micrococcales</taxon>
        <taxon>Micrococcaceae</taxon>
        <taxon>Sinomonas</taxon>
    </lineage>
</organism>
<dbReference type="InterPro" id="IPR036380">
    <property type="entry name" value="Isochorismatase-like_sf"/>
</dbReference>
<keyword evidence="4" id="KW-1185">Reference proteome</keyword>
<dbReference type="Pfam" id="PF00857">
    <property type="entry name" value="Isochorismatase"/>
    <property type="match status" value="1"/>
</dbReference>
<evidence type="ECO:0000313" key="4">
    <source>
        <dbReference type="Proteomes" id="UP000639051"/>
    </source>
</evidence>
<dbReference type="InterPro" id="IPR050272">
    <property type="entry name" value="Isochorismatase-like_hydrls"/>
</dbReference>
<protein>
    <submittedName>
        <fullName evidence="3">Cysteine hydrolase</fullName>
    </submittedName>
</protein>
<dbReference type="EMBL" id="JAERRC010000020">
    <property type="protein sequence ID" value="MBL0705144.1"/>
    <property type="molecule type" value="Genomic_DNA"/>
</dbReference>
<dbReference type="PANTHER" id="PTHR43540:SF6">
    <property type="entry name" value="ISOCHORISMATASE-LIKE DOMAIN-CONTAINING PROTEIN"/>
    <property type="match status" value="1"/>
</dbReference>
<name>A0ABS1K0T8_9MICC</name>
<sequence>MRTALLIVDMQNAFFEDPSLSEGRAELVGACNRLIAAARAGGSPALITRTEHERDRSTWTLSMLDDEQGFAFRGTAQAAALPELDTEGLPELVKHRDSAFVGTDLVTRLTTWGAERLLLAGVSTHSCVAQTAADAYAHNFRVAFVEGAMGASTPDHAQSMLDVLSAEYRQDTLDVDTAVELLKGGQAA</sequence>
<dbReference type="Gene3D" id="3.40.50.850">
    <property type="entry name" value="Isochorismatase-like"/>
    <property type="match status" value="1"/>
</dbReference>
<dbReference type="GO" id="GO:0016787">
    <property type="term" value="F:hydrolase activity"/>
    <property type="evidence" value="ECO:0007669"/>
    <property type="project" value="UniProtKB-KW"/>
</dbReference>
<gene>
    <name evidence="3" type="ORF">JJE72_06435</name>
</gene>
<dbReference type="RefSeq" id="WP_189691920.1">
    <property type="nucleotide sequence ID" value="NZ_BNCM01000001.1"/>
</dbReference>
<evidence type="ECO:0000313" key="3">
    <source>
        <dbReference type="EMBL" id="MBL0705144.1"/>
    </source>
</evidence>
<feature type="domain" description="Isochorismatase-like" evidence="2">
    <location>
        <begin position="3"/>
        <end position="165"/>
    </location>
</feature>
<proteinExistence type="predicted"/>
<dbReference type="InterPro" id="IPR000868">
    <property type="entry name" value="Isochorismatase-like_dom"/>
</dbReference>